<dbReference type="PANTHER" id="PTHR11686">
    <property type="entry name" value="GAMMA GLUTAMYL TRANSPEPTIDASE"/>
    <property type="match status" value="1"/>
</dbReference>
<comment type="caution">
    <text evidence="10">The sequence shown here is derived from an EMBL/GenBank/DDBJ whole genome shotgun (WGS) entry which is preliminary data.</text>
</comment>
<dbReference type="GO" id="GO:0000324">
    <property type="term" value="C:fungal-type vacuole"/>
    <property type="evidence" value="ECO:0007669"/>
    <property type="project" value="EnsemblFungi"/>
</dbReference>
<dbReference type="GO" id="GO:0006805">
    <property type="term" value="P:xenobiotic metabolic process"/>
    <property type="evidence" value="ECO:0007669"/>
    <property type="project" value="EnsemblFungi"/>
</dbReference>
<dbReference type="NCBIfam" id="TIGR00066">
    <property type="entry name" value="g_glut_trans"/>
    <property type="match status" value="1"/>
</dbReference>
<dbReference type="FunFam" id="3.60.20.40:FF:000001">
    <property type="entry name" value="Gamma-glutamyltranspeptidase 1"/>
    <property type="match status" value="1"/>
</dbReference>
<dbReference type="InterPro" id="IPR000101">
    <property type="entry name" value="GGT_peptidase"/>
</dbReference>
<feature type="binding site" evidence="7">
    <location>
        <begin position="501"/>
        <end position="502"/>
    </location>
    <ligand>
        <name>L-glutamate</name>
        <dbReference type="ChEBI" id="CHEBI:29985"/>
    </ligand>
</feature>
<dbReference type="InterPro" id="IPR029055">
    <property type="entry name" value="Ntn_hydrolases_N"/>
</dbReference>
<dbReference type="AlphaFoldDB" id="A0A0W0DRN4"/>
<feature type="binding site" evidence="7">
    <location>
        <position position="473"/>
    </location>
    <ligand>
        <name>L-glutamate</name>
        <dbReference type="ChEBI" id="CHEBI:29985"/>
    </ligand>
</feature>
<dbReference type="EMBL" id="LLZZ01000111">
    <property type="protein sequence ID" value="KTB06120.1"/>
    <property type="molecule type" value="Genomic_DNA"/>
</dbReference>
<evidence type="ECO:0000256" key="9">
    <source>
        <dbReference type="SAM" id="SignalP"/>
    </source>
</evidence>
<evidence type="ECO:0000313" key="11">
    <source>
        <dbReference type="Proteomes" id="UP000054886"/>
    </source>
</evidence>
<keyword evidence="8" id="KW-0012">Acyltransferase</keyword>
<protein>
    <recommendedName>
        <fullName evidence="8">Glutathione hydrolase</fullName>
        <ecNumber evidence="8">2.3.2.2</ecNumber>
        <ecNumber evidence="8">3.4.19.13</ecNumber>
    </recommendedName>
    <alternativeName>
        <fullName evidence="8">Gamma-glutamyltransferase</fullName>
    </alternativeName>
    <alternativeName>
        <fullName evidence="8">Gamma-glutamyltranspeptidase</fullName>
    </alternativeName>
</protein>
<keyword evidence="8" id="KW-0378">Hydrolase</keyword>
<dbReference type="Proteomes" id="UP000054886">
    <property type="component" value="Unassembled WGS sequence"/>
</dbReference>
<dbReference type="EC" id="2.3.2.2" evidence="8"/>
<evidence type="ECO:0000256" key="2">
    <source>
        <dbReference type="ARBA" id="ARBA00001089"/>
    </source>
</evidence>
<evidence type="ECO:0000256" key="5">
    <source>
        <dbReference type="ARBA" id="ARBA00047417"/>
    </source>
</evidence>
<feature type="binding site" evidence="7">
    <location>
        <begin position="449"/>
        <end position="451"/>
    </location>
    <ligand>
        <name>L-glutamate</name>
        <dbReference type="ChEBI" id="CHEBI:29985"/>
    </ligand>
</feature>
<feature type="signal peptide" evidence="9">
    <location>
        <begin position="1"/>
        <end position="21"/>
    </location>
</feature>
<dbReference type="InterPro" id="IPR043137">
    <property type="entry name" value="GGT_ssub_C"/>
</dbReference>
<dbReference type="Gene3D" id="3.60.20.40">
    <property type="match status" value="1"/>
</dbReference>
<sequence>MMGIRQLIFSFLIYFQVSCLAVVDQNTKGFFTSDGDDHNIDISPLPRWPSLNPDQKLLKVGRNGAISSDLELCNNLTINEIFLKYPQANAADAAVTQALCIGMVNFFNSGIGGGGYVVFAKGPRAPDTTGNHLFIDFREKAPAAAHKSMFENCSLCSKVGGLAVAVPGELKGLYELYKSRGSGKVTWKQLLEPIIKLGEDGWVVEEALGATLTLYEQFILERKYDWEFVLNSTKNGVKKTGDKISRPVLSKLLRELANNGSADPFYDKDGWIVKSMVDKIKENQGIITSQDFDDYTVRKDKPLERKIRQGFSFAPNNDLTVLTSGGSSSGPALLASLAVMETFGDSMGGDYGDEEIFQLVETMKWMGSARSRLGDYVGKRFPDNIQEVLNPKWVSKIIHAIKHQCRQSPLRTLNNYTCYDPMYDINEPHGTAHFSITDKFGNAISLTTTVNLLYGSLVHDPNTGVIFNNEMDDFAQPNRSNSFDLAASIYNLIEPGKRPLSSTAPSIIMNELGYPDLVVGASGGSRITTSILQTIIRVYWYQMPLLESIAYPRVHHQLLPYQLEVESEAMIGSETIQALKSMGHNVLQVEPKSVVNAIQRIAGEWHAVSDYWRKRGISAVY</sequence>
<keyword evidence="8 10" id="KW-0808">Transferase</keyword>
<dbReference type="GO" id="GO:0006751">
    <property type="term" value="P:glutathione catabolic process"/>
    <property type="evidence" value="ECO:0007669"/>
    <property type="project" value="UniProtKB-UniRule"/>
</dbReference>
<organism evidence="10 11">
    <name type="scientific">Candida glabrata</name>
    <name type="common">Yeast</name>
    <name type="synonym">Torulopsis glabrata</name>
    <dbReference type="NCBI Taxonomy" id="5478"/>
    <lineage>
        <taxon>Eukaryota</taxon>
        <taxon>Fungi</taxon>
        <taxon>Dikarya</taxon>
        <taxon>Ascomycota</taxon>
        <taxon>Saccharomycotina</taxon>
        <taxon>Saccharomycetes</taxon>
        <taxon>Saccharomycetales</taxon>
        <taxon>Saccharomycetaceae</taxon>
        <taxon>Nakaseomyces</taxon>
    </lineage>
</organism>
<dbReference type="Gene3D" id="1.10.246.130">
    <property type="match status" value="1"/>
</dbReference>
<dbReference type="VEuPathDB" id="FungiDB:GVI51_I00319"/>
<dbReference type="GO" id="GO:0036374">
    <property type="term" value="F:glutathione hydrolase activity"/>
    <property type="evidence" value="ECO:0007669"/>
    <property type="project" value="UniProtKB-UniRule"/>
</dbReference>
<gene>
    <name evidence="10" type="ORF">AO440_002363</name>
</gene>
<evidence type="ECO:0000256" key="1">
    <source>
        <dbReference type="ARBA" id="ARBA00001049"/>
    </source>
</evidence>
<proteinExistence type="inferred from homology"/>
<dbReference type="VEuPathDB" id="FungiDB:CAGL0I00506g"/>
<comment type="function">
    <text evidence="8">Cleaves the gamma-glutamyl peptide bond of glutathione and glutathione conjugates.</text>
</comment>
<comment type="catalytic activity">
    <reaction evidence="2 8">
        <text>glutathione + H2O = L-cysteinylglycine + L-glutamate</text>
        <dbReference type="Rhea" id="RHEA:28807"/>
        <dbReference type="ChEBI" id="CHEBI:15377"/>
        <dbReference type="ChEBI" id="CHEBI:29985"/>
        <dbReference type="ChEBI" id="CHEBI:57925"/>
        <dbReference type="ChEBI" id="CHEBI:61694"/>
        <dbReference type="EC" id="3.4.19.13"/>
    </reaction>
</comment>
<feature type="active site" description="Nucleophile" evidence="6">
    <location>
        <position position="431"/>
    </location>
</feature>
<dbReference type="GO" id="GO:0005886">
    <property type="term" value="C:plasma membrane"/>
    <property type="evidence" value="ECO:0007669"/>
    <property type="project" value="TreeGrafter"/>
</dbReference>
<dbReference type="EC" id="3.4.19.13" evidence="8"/>
<keyword evidence="9" id="KW-0732">Signal</keyword>
<dbReference type="Pfam" id="PF01019">
    <property type="entry name" value="G_glu_transpept"/>
    <property type="match status" value="1"/>
</dbReference>
<reference evidence="10 11" key="1">
    <citation type="submission" date="2015-10" db="EMBL/GenBank/DDBJ databases">
        <title>Draft genomes sequences of Candida glabrata isolates 1A, 1B, 2A, 2B, 3A and 3B.</title>
        <authorList>
            <person name="Haavelsrud O.E."/>
            <person name="Gaustad P."/>
        </authorList>
    </citation>
    <scope>NUCLEOTIDE SEQUENCE [LARGE SCALE GENOMIC DNA]</scope>
    <source>
        <strain evidence="10">910700640</strain>
    </source>
</reference>
<evidence type="ECO:0000256" key="6">
    <source>
        <dbReference type="PIRSR" id="PIRSR600101-1"/>
    </source>
</evidence>
<dbReference type="PRINTS" id="PR01210">
    <property type="entry name" value="GGTRANSPTASE"/>
</dbReference>
<dbReference type="PANTHER" id="PTHR11686:SF9">
    <property type="entry name" value="RE13973P"/>
    <property type="match status" value="1"/>
</dbReference>
<feature type="chain" id="PRO_5009807360" description="Glutathione hydrolase" evidence="9">
    <location>
        <begin position="22"/>
        <end position="621"/>
    </location>
</feature>
<dbReference type="VEuPathDB" id="FungiDB:GWK60_L00319"/>
<dbReference type="UniPathway" id="UPA00204"/>
<dbReference type="SUPFAM" id="SSF56235">
    <property type="entry name" value="N-terminal nucleophile aminohydrolases (Ntn hydrolases)"/>
    <property type="match status" value="1"/>
</dbReference>
<name>A0A0W0DRN4_CANGB</name>
<evidence type="ECO:0000313" key="10">
    <source>
        <dbReference type="EMBL" id="KTB06120.1"/>
    </source>
</evidence>
<evidence type="ECO:0000256" key="3">
    <source>
        <dbReference type="ARBA" id="ARBA00005115"/>
    </source>
</evidence>
<dbReference type="OrthoDB" id="1081007at2759"/>
<comment type="similarity">
    <text evidence="4">Belongs to the gamma-glutamyltransferase family.</text>
</comment>
<evidence type="ECO:0000256" key="7">
    <source>
        <dbReference type="PIRSR" id="PIRSR600101-2"/>
    </source>
</evidence>
<comment type="pathway">
    <text evidence="3 8">Sulfur metabolism; glutathione metabolism.</text>
</comment>
<feature type="binding site" evidence="7">
    <location>
        <position position="524"/>
    </location>
    <ligand>
        <name>L-glutamate</name>
        <dbReference type="ChEBI" id="CHEBI:29985"/>
    </ligand>
</feature>
<dbReference type="GO" id="GO:0103068">
    <property type="term" value="F:leukotriene C4 gamma-glutamyl transferase activity"/>
    <property type="evidence" value="ECO:0007669"/>
    <property type="project" value="UniProtKB-EC"/>
</dbReference>
<evidence type="ECO:0000256" key="4">
    <source>
        <dbReference type="ARBA" id="ARBA00009381"/>
    </source>
</evidence>
<dbReference type="VEuPathDB" id="FungiDB:B1J91_I00506g"/>
<feature type="binding site" evidence="7">
    <location>
        <position position="138"/>
    </location>
    <ligand>
        <name>L-glutamate</name>
        <dbReference type="ChEBI" id="CHEBI:29985"/>
    </ligand>
</feature>
<accession>A0A0W0DRN4</accession>
<comment type="catalytic activity">
    <reaction evidence="5 8">
        <text>an N-terminal (5-L-glutamyl)-[peptide] + an alpha-amino acid = 5-L-glutamyl amino acid + an N-terminal L-alpha-aminoacyl-[peptide]</text>
        <dbReference type="Rhea" id="RHEA:23904"/>
        <dbReference type="Rhea" id="RHEA-COMP:9780"/>
        <dbReference type="Rhea" id="RHEA-COMP:9795"/>
        <dbReference type="ChEBI" id="CHEBI:77644"/>
        <dbReference type="ChEBI" id="CHEBI:78597"/>
        <dbReference type="ChEBI" id="CHEBI:78599"/>
        <dbReference type="ChEBI" id="CHEBI:78608"/>
        <dbReference type="EC" id="2.3.2.2"/>
    </reaction>
</comment>
<evidence type="ECO:0000256" key="8">
    <source>
        <dbReference type="RuleBase" id="RU368068"/>
    </source>
</evidence>
<comment type="catalytic activity">
    <reaction evidence="1 8">
        <text>an S-substituted glutathione + H2O = an S-substituted L-cysteinylglycine + L-glutamate</text>
        <dbReference type="Rhea" id="RHEA:59468"/>
        <dbReference type="ChEBI" id="CHEBI:15377"/>
        <dbReference type="ChEBI" id="CHEBI:29985"/>
        <dbReference type="ChEBI" id="CHEBI:90779"/>
        <dbReference type="ChEBI" id="CHEBI:143103"/>
        <dbReference type="EC" id="3.4.19.13"/>
    </reaction>
</comment>
<dbReference type="InterPro" id="IPR043138">
    <property type="entry name" value="GGT_lsub"/>
</dbReference>